<feature type="transmembrane region" description="Helical" evidence="5">
    <location>
        <begin position="154"/>
        <end position="179"/>
    </location>
</feature>
<evidence type="ECO:0000256" key="2">
    <source>
        <dbReference type="ARBA" id="ARBA00022692"/>
    </source>
</evidence>
<comment type="subcellular location">
    <subcellularLocation>
        <location evidence="1">Membrane</location>
        <topology evidence="1">Multi-pass membrane protein</topology>
    </subcellularLocation>
</comment>
<feature type="transmembrane region" description="Helical" evidence="5">
    <location>
        <begin position="217"/>
        <end position="240"/>
    </location>
</feature>
<comment type="caution">
    <text evidence="6">The sequence shown here is derived from an EMBL/GenBank/DDBJ whole genome shotgun (WGS) entry which is preliminary data.</text>
</comment>
<evidence type="ECO:0000313" key="6">
    <source>
        <dbReference type="EMBL" id="KAL3853542.1"/>
    </source>
</evidence>
<gene>
    <name evidence="6" type="ORF">ACJMK2_017077</name>
</gene>
<evidence type="ECO:0000256" key="1">
    <source>
        <dbReference type="ARBA" id="ARBA00004141"/>
    </source>
</evidence>
<proteinExistence type="predicted"/>
<dbReference type="Pfam" id="PF13903">
    <property type="entry name" value="Claudin_2"/>
    <property type="match status" value="1"/>
</dbReference>
<feature type="transmembrane region" description="Helical" evidence="5">
    <location>
        <begin position="9"/>
        <end position="29"/>
    </location>
</feature>
<protein>
    <submittedName>
        <fullName evidence="6">Uncharacterized protein</fullName>
    </submittedName>
</protein>
<keyword evidence="7" id="KW-1185">Reference proteome</keyword>
<feature type="transmembrane region" description="Helical" evidence="5">
    <location>
        <begin position="122"/>
        <end position="142"/>
    </location>
</feature>
<evidence type="ECO:0000256" key="3">
    <source>
        <dbReference type="ARBA" id="ARBA00022989"/>
    </source>
</evidence>
<sequence length="322" mass="37312">MSTCKCKRALLVGTIALGPVALLFLILSLSTDYWLIFEVDRSKLSESIKKRSAENMIDGRWTYTRHQGLFRECYTDTDAKFLRLDPRKSDPVIDGKCFYIHHDLPDSTAGSSEFYISRIHLIRSHIACFILSIIVLFLSHMLDFCLLRYKYSEWMYVAAVGAFTSAFLITIGIACFHGTKYLEDNKIPDIGPYTQYYVSWDSEVQKYTYQKYGWSYAFGWIAVGLCAVNAILYAILGLSLQREFSKPGKKQKIKKTGKNTKKRKRSDVNAIAVPSPSLYDMYQGYSGYPAYHDYYSYPEYNMYYSQPTYHPTYNYELFNAYL</sequence>
<dbReference type="Gene3D" id="1.20.140.150">
    <property type="match status" value="1"/>
</dbReference>
<keyword evidence="2 5" id="KW-0812">Transmembrane</keyword>
<keyword evidence="4 5" id="KW-0472">Membrane</keyword>
<dbReference type="AlphaFoldDB" id="A0ABD3UWI6"/>
<accession>A0ABD3UWI6</accession>
<evidence type="ECO:0000313" key="7">
    <source>
        <dbReference type="Proteomes" id="UP001634394"/>
    </source>
</evidence>
<dbReference type="InterPro" id="IPR004031">
    <property type="entry name" value="PMP22/EMP/MP20/Claudin"/>
</dbReference>
<name>A0ABD3UWI6_SINWO</name>
<evidence type="ECO:0000256" key="5">
    <source>
        <dbReference type="SAM" id="Phobius"/>
    </source>
</evidence>
<reference evidence="6 7" key="1">
    <citation type="submission" date="2024-11" db="EMBL/GenBank/DDBJ databases">
        <title>Chromosome-level genome assembly of the freshwater bivalve Anodonta woodiana.</title>
        <authorList>
            <person name="Chen X."/>
        </authorList>
    </citation>
    <scope>NUCLEOTIDE SEQUENCE [LARGE SCALE GENOMIC DNA]</scope>
    <source>
        <strain evidence="6">MN2024</strain>
        <tissue evidence="6">Gills</tissue>
    </source>
</reference>
<organism evidence="6 7">
    <name type="scientific">Sinanodonta woodiana</name>
    <name type="common">Chinese pond mussel</name>
    <name type="synonym">Anodonta woodiana</name>
    <dbReference type="NCBI Taxonomy" id="1069815"/>
    <lineage>
        <taxon>Eukaryota</taxon>
        <taxon>Metazoa</taxon>
        <taxon>Spiralia</taxon>
        <taxon>Lophotrochozoa</taxon>
        <taxon>Mollusca</taxon>
        <taxon>Bivalvia</taxon>
        <taxon>Autobranchia</taxon>
        <taxon>Heteroconchia</taxon>
        <taxon>Palaeoheterodonta</taxon>
        <taxon>Unionida</taxon>
        <taxon>Unionoidea</taxon>
        <taxon>Unionidae</taxon>
        <taxon>Unioninae</taxon>
        <taxon>Sinanodonta</taxon>
    </lineage>
</organism>
<keyword evidence="3 5" id="KW-1133">Transmembrane helix</keyword>
<dbReference type="EMBL" id="JBJQND010000015">
    <property type="protein sequence ID" value="KAL3853542.1"/>
    <property type="molecule type" value="Genomic_DNA"/>
</dbReference>
<dbReference type="GO" id="GO:0016020">
    <property type="term" value="C:membrane"/>
    <property type="evidence" value="ECO:0007669"/>
    <property type="project" value="UniProtKB-SubCell"/>
</dbReference>
<dbReference type="PANTHER" id="PTHR21215:SF0">
    <property type="entry name" value="LD36024P"/>
    <property type="match status" value="1"/>
</dbReference>
<dbReference type="PANTHER" id="PTHR21215">
    <property type="entry name" value="LD36024P"/>
    <property type="match status" value="1"/>
</dbReference>
<evidence type="ECO:0000256" key="4">
    <source>
        <dbReference type="ARBA" id="ARBA00023136"/>
    </source>
</evidence>
<dbReference type="Proteomes" id="UP001634394">
    <property type="component" value="Unassembled WGS sequence"/>
</dbReference>